<evidence type="ECO:0000256" key="3">
    <source>
        <dbReference type="SAM" id="MobiDB-lite"/>
    </source>
</evidence>
<dbReference type="PROSITE" id="PS50013">
    <property type="entry name" value="CHROMO_2"/>
    <property type="match status" value="2"/>
</dbReference>
<accession>A0ABP1PY08</accession>
<dbReference type="Pfam" id="PF00385">
    <property type="entry name" value="Chromo"/>
    <property type="match status" value="1"/>
</dbReference>
<dbReference type="PROSITE" id="PS50982">
    <property type="entry name" value="MBD"/>
    <property type="match status" value="1"/>
</dbReference>
<feature type="compositionally biased region" description="Basic and acidic residues" evidence="3">
    <location>
        <begin position="180"/>
        <end position="196"/>
    </location>
</feature>
<dbReference type="SMART" id="SM00298">
    <property type="entry name" value="CHROMO"/>
    <property type="match status" value="1"/>
</dbReference>
<evidence type="ECO:0008006" key="8">
    <source>
        <dbReference type="Google" id="ProtNLM"/>
    </source>
</evidence>
<proteinExistence type="predicted"/>
<dbReference type="PANTHER" id="PTHR22812">
    <property type="entry name" value="CHROMOBOX PROTEIN"/>
    <property type="match status" value="1"/>
</dbReference>
<dbReference type="PROSITE" id="PS00598">
    <property type="entry name" value="CHROMO_1"/>
    <property type="match status" value="1"/>
</dbReference>
<dbReference type="InterPro" id="IPR016177">
    <property type="entry name" value="DNA-bd_dom_sf"/>
</dbReference>
<gene>
    <name evidence="6" type="ORF">ODALV1_LOCUS3978</name>
</gene>
<dbReference type="InterPro" id="IPR023779">
    <property type="entry name" value="Chromodomain_CS"/>
</dbReference>
<dbReference type="CDD" id="cd00034">
    <property type="entry name" value="CSD"/>
    <property type="match status" value="1"/>
</dbReference>
<dbReference type="Pfam" id="PF01429">
    <property type="entry name" value="MBD"/>
    <property type="match status" value="1"/>
</dbReference>
<dbReference type="Gene3D" id="3.30.890.10">
    <property type="entry name" value="Methyl-cpg-binding Protein 2, Chain A"/>
    <property type="match status" value="1"/>
</dbReference>
<protein>
    <recommendedName>
        <fullName evidence="8">Chromo domain-containing protein</fullName>
    </recommendedName>
</protein>
<dbReference type="EMBL" id="CAXLJM020000013">
    <property type="protein sequence ID" value="CAL8078013.1"/>
    <property type="molecule type" value="Genomic_DNA"/>
</dbReference>
<feature type="domain" description="Chromo" evidence="4">
    <location>
        <begin position="221"/>
        <end position="283"/>
    </location>
</feature>
<dbReference type="InterPro" id="IPR023780">
    <property type="entry name" value="Chromo_domain"/>
</dbReference>
<keyword evidence="7" id="KW-1185">Reference proteome</keyword>
<dbReference type="SMART" id="SM00300">
    <property type="entry name" value="ChSh"/>
    <property type="match status" value="1"/>
</dbReference>
<evidence type="ECO:0000256" key="2">
    <source>
        <dbReference type="ARBA" id="ARBA00023242"/>
    </source>
</evidence>
<dbReference type="SUPFAM" id="SSF54171">
    <property type="entry name" value="DNA-binding domain"/>
    <property type="match status" value="1"/>
</dbReference>
<evidence type="ECO:0000259" key="4">
    <source>
        <dbReference type="PROSITE" id="PS50013"/>
    </source>
</evidence>
<dbReference type="InterPro" id="IPR008251">
    <property type="entry name" value="Chromo_shadow_dom"/>
</dbReference>
<evidence type="ECO:0000313" key="6">
    <source>
        <dbReference type="EMBL" id="CAL8078013.1"/>
    </source>
</evidence>
<dbReference type="InterPro" id="IPR000953">
    <property type="entry name" value="Chromo/chromo_shadow_dom"/>
</dbReference>
<evidence type="ECO:0000259" key="5">
    <source>
        <dbReference type="PROSITE" id="PS50982"/>
    </source>
</evidence>
<feature type="region of interest" description="Disordered" evidence="3">
    <location>
        <begin position="117"/>
        <end position="221"/>
    </location>
</feature>
<dbReference type="Gene3D" id="2.40.50.40">
    <property type="match status" value="2"/>
</dbReference>
<comment type="caution">
    <text evidence="6">The sequence shown here is derived from an EMBL/GenBank/DDBJ whole genome shotgun (WGS) entry which is preliminary data.</text>
</comment>
<sequence>MADVDSSGNQSVFQAGWKREVVKVEMESGKSSKSTSTRRRKTQSESGTADSGPCLIYYYAPTGEKFETPEEVAEYLSSSQNCSSQSKSDVILTIENFTFAPVPICVTHFAKHETIQVRKAEAQPPPSSPKMKGTSLMMTPQRTETKKRKVPQRQQAERNTRVAAAPRRQPPRTSSIVLSKELKSNKNKIRQIDKKVMPPASSTSKKSSSDDSSPTKPDGVFEVERIVDKKVGARGNVSYLVKWKNYPAEEDNTWEPAKNLFEDCPGLVRLYEKEQQVRKESQNQEAAIATSPMEVEVEEEIRLKDEEDPDPPSNTPAADAFIDLPPNTVAAFEDPSPNTPAVVALEDLKVEPPPSPVGFARGFEPEEVMGVAKDPNDGMLRALIKWKDKDIYDIVPAEEVNLKCPQLVIKLYENITKWKELEAGEWVEVRGDDG</sequence>
<keyword evidence="2" id="KW-0539">Nucleus</keyword>
<dbReference type="InterPro" id="IPR001739">
    <property type="entry name" value="Methyl_CpG_DNA-bd"/>
</dbReference>
<dbReference type="InterPro" id="IPR016197">
    <property type="entry name" value="Chromo-like_dom_sf"/>
</dbReference>
<name>A0ABP1PY08_9HEXA</name>
<dbReference type="InterPro" id="IPR051219">
    <property type="entry name" value="Heterochromatin_chromo-domain"/>
</dbReference>
<dbReference type="Pfam" id="PF01393">
    <property type="entry name" value="Chromo_shadow"/>
    <property type="match status" value="1"/>
</dbReference>
<feature type="region of interest" description="Disordered" evidence="3">
    <location>
        <begin position="24"/>
        <end position="54"/>
    </location>
</feature>
<feature type="compositionally biased region" description="Low complexity" evidence="3">
    <location>
        <begin position="201"/>
        <end position="218"/>
    </location>
</feature>
<organism evidence="6 7">
    <name type="scientific">Orchesella dallaii</name>
    <dbReference type="NCBI Taxonomy" id="48710"/>
    <lineage>
        <taxon>Eukaryota</taxon>
        <taxon>Metazoa</taxon>
        <taxon>Ecdysozoa</taxon>
        <taxon>Arthropoda</taxon>
        <taxon>Hexapoda</taxon>
        <taxon>Collembola</taxon>
        <taxon>Entomobryomorpha</taxon>
        <taxon>Entomobryoidea</taxon>
        <taxon>Orchesellidae</taxon>
        <taxon>Orchesellinae</taxon>
        <taxon>Orchesella</taxon>
    </lineage>
</organism>
<feature type="domain" description="MBD" evidence="5">
    <location>
        <begin position="3"/>
        <end position="104"/>
    </location>
</feature>
<dbReference type="SUPFAM" id="SSF54160">
    <property type="entry name" value="Chromo domain-like"/>
    <property type="match status" value="2"/>
</dbReference>
<dbReference type="CDD" id="cd00024">
    <property type="entry name" value="CD_CSD"/>
    <property type="match status" value="1"/>
</dbReference>
<evidence type="ECO:0000256" key="1">
    <source>
        <dbReference type="ARBA" id="ARBA00004123"/>
    </source>
</evidence>
<comment type="subcellular location">
    <subcellularLocation>
        <location evidence="1">Nucleus</location>
    </subcellularLocation>
</comment>
<reference evidence="6 7" key="1">
    <citation type="submission" date="2024-08" db="EMBL/GenBank/DDBJ databases">
        <authorList>
            <person name="Cucini C."/>
            <person name="Frati F."/>
        </authorList>
    </citation>
    <scope>NUCLEOTIDE SEQUENCE [LARGE SCALE GENOMIC DNA]</scope>
</reference>
<feature type="domain" description="Chromo" evidence="4">
    <location>
        <begin position="363"/>
        <end position="423"/>
    </location>
</feature>
<evidence type="ECO:0000313" key="7">
    <source>
        <dbReference type="Proteomes" id="UP001642540"/>
    </source>
</evidence>
<dbReference type="Proteomes" id="UP001642540">
    <property type="component" value="Unassembled WGS sequence"/>
</dbReference>